<keyword evidence="3" id="KW-1185">Reference proteome</keyword>
<name>A0A0K3AN41_BABMR</name>
<dbReference type="Proteomes" id="UP000002899">
    <property type="component" value="Chromosome III"/>
</dbReference>
<dbReference type="RefSeq" id="XP_012649155.1">
    <property type="nucleotide sequence ID" value="XM_012793701.1"/>
</dbReference>
<reference evidence="2 3" key="1">
    <citation type="journal article" date="2012" name="Nucleic Acids Res.">
        <title>Sequencing of the smallest Apicomplexan genome from the human pathogen Babesia microti.</title>
        <authorList>
            <person name="Cornillot E."/>
            <person name="Hadj-Kaddour K."/>
            <person name="Dassouli A."/>
            <person name="Noel B."/>
            <person name="Ranwez V."/>
            <person name="Vacherie B."/>
            <person name="Augagneur Y."/>
            <person name="Bres V."/>
            <person name="Duclos A."/>
            <person name="Randazzo S."/>
            <person name="Carcy B."/>
            <person name="Debierre-Grockiego F."/>
            <person name="Delbecq S."/>
            <person name="Moubri-Menage K."/>
            <person name="Shams-Eldin H."/>
            <person name="Usmani-Brown S."/>
            <person name="Bringaud F."/>
            <person name="Wincker P."/>
            <person name="Vivares C.P."/>
            <person name="Schwarz R.T."/>
            <person name="Schetters T.P."/>
            <person name="Krause P.J."/>
            <person name="Gorenflot A."/>
            <person name="Berry V."/>
            <person name="Barbe V."/>
            <person name="Ben Mamoun C."/>
        </authorList>
    </citation>
    <scope>NUCLEOTIDE SEQUENCE [LARGE SCALE GENOMIC DNA]</scope>
    <source>
        <strain evidence="2 3">RI</strain>
    </source>
</reference>
<dbReference type="VEuPathDB" id="PiroplasmaDB:BMR1_03g02720"/>
<sequence>MYAYNNLLLAVTYLALISCVNGAYERSFRGRWKVAQSINQRKVDQILSQYTLDPTHIDEFKQKLFSNFMSFQFGNYNEVLKTDLTGLLEHKGGVWEYSPSWMSYIKNDTNKPIGILKFENYYKTVHNGKFLHFAIYYQIDIYKGKYNFGGGSAVPSRLGGQVWLSMHPIWPTMQFRIGTFTLEPDVGRLLYDQATGPLSEHLKRRHRSKEI</sequence>
<proteinExistence type="predicted"/>
<dbReference type="EMBL" id="LN871598">
    <property type="protein sequence ID" value="CTQ41144.1"/>
    <property type="molecule type" value="Genomic_DNA"/>
</dbReference>
<dbReference type="KEGG" id="bmic:BMR1_03g02720"/>
<evidence type="ECO:0000313" key="3">
    <source>
        <dbReference type="Proteomes" id="UP000002899"/>
    </source>
</evidence>
<evidence type="ECO:0000313" key="2">
    <source>
        <dbReference type="EMBL" id="CTQ41144.1"/>
    </source>
</evidence>
<accession>A0A0K3AN41</accession>
<dbReference type="AlphaFoldDB" id="A0A0K3AN41"/>
<feature type="signal peptide" evidence="1">
    <location>
        <begin position="1"/>
        <end position="22"/>
    </location>
</feature>
<dbReference type="GeneID" id="24425186"/>
<gene>
    <name evidence="2" type="ORF">BMR1_03g02720</name>
</gene>
<evidence type="ECO:0000256" key="1">
    <source>
        <dbReference type="SAM" id="SignalP"/>
    </source>
</evidence>
<reference evidence="2 3" key="3">
    <citation type="journal article" date="2016" name="Sci. Rep.">
        <title>Genome-wide diversity and gene expression profiling of Babesia microti isolates identify polymorphic genes that mediate host-pathogen interactions.</title>
        <authorList>
            <person name="Silva J.C."/>
            <person name="Cornillot E."/>
            <person name="McCracken C."/>
            <person name="Usmani-Brown S."/>
            <person name="Dwivedi A."/>
            <person name="Ifeonu O.O."/>
            <person name="Crabtree J."/>
            <person name="Gotia H.T."/>
            <person name="Virji A.Z."/>
            <person name="Reynes C."/>
            <person name="Colinge J."/>
            <person name="Kumar V."/>
            <person name="Lawres L."/>
            <person name="Pazzi J.E."/>
            <person name="Pablo J.V."/>
            <person name="Hung C."/>
            <person name="Brancato J."/>
            <person name="Kumari P."/>
            <person name="Orvis J."/>
            <person name="Tretina K."/>
            <person name="Chibucos M."/>
            <person name="Ott S."/>
            <person name="Sadzewicz L."/>
            <person name="Sengamalay N."/>
            <person name="Shetty A.C."/>
            <person name="Su Q."/>
            <person name="Tallon L."/>
            <person name="Fraser C.M."/>
            <person name="Frutos R."/>
            <person name="Molina D.M."/>
            <person name="Krause P.J."/>
            <person name="Ben Mamoun C."/>
        </authorList>
    </citation>
    <scope>NUCLEOTIDE SEQUENCE [LARGE SCALE GENOMIC DNA]</scope>
    <source>
        <strain evidence="2 3">RI</strain>
    </source>
</reference>
<keyword evidence="1" id="KW-0732">Signal</keyword>
<organism evidence="2 3">
    <name type="scientific">Babesia microti (strain RI)</name>
    <dbReference type="NCBI Taxonomy" id="1133968"/>
    <lineage>
        <taxon>Eukaryota</taxon>
        <taxon>Sar</taxon>
        <taxon>Alveolata</taxon>
        <taxon>Apicomplexa</taxon>
        <taxon>Aconoidasida</taxon>
        <taxon>Piroplasmida</taxon>
        <taxon>Babesiidae</taxon>
        <taxon>Babesia</taxon>
    </lineage>
</organism>
<feature type="chain" id="PRO_5005494056" evidence="1">
    <location>
        <begin position="23"/>
        <end position="211"/>
    </location>
</feature>
<reference evidence="2 3" key="2">
    <citation type="journal article" date="2013" name="PLoS ONE">
        <title>Whole genome mapping and re-organization of the nuclear and mitochondrial genomes of Babesia microti isolates.</title>
        <authorList>
            <person name="Cornillot E."/>
            <person name="Dassouli A."/>
            <person name="Garg A."/>
            <person name="Pachikara N."/>
            <person name="Randazzo S."/>
            <person name="Depoix D."/>
            <person name="Carcy B."/>
            <person name="Delbecq S."/>
            <person name="Frutos R."/>
            <person name="Silva J.C."/>
            <person name="Sutton R."/>
            <person name="Krause P.J."/>
            <person name="Mamoun C.B."/>
        </authorList>
    </citation>
    <scope>NUCLEOTIDE SEQUENCE [LARGE SCALE GENOMIC DNA]</scope>
    <source>
        <strain evidence="2 3">RI</strain>
    </source>
</reference>
<protein>
    <submittedName>
        <fullName evidence="2">Uncharacterized protein</fullName>
    </submittedName>
</protein>